<name>A0A9X2MRL6_9BACL</name>
<feature type="transmembrane region" description="Helical" evidence="1">
    <location>
        <begin position="65"/>
        <end position="82"/>
    </location>
</feature>
<dbReference type="Gene3D" id="3.30.70.270">
    <property type="match status" value="1"/>
</dbReference>
<dbReference type="SMART" id="SM00267">
    <property type="entry name" value="GGDEF"/>
    <property type="match status" value="1"/>
</dbReference>
<feature type="transmembrane region" description="Helical" evidence="1">
    <location>
        <begin position="195"/>
        <end position="215"/>
    </location>
</feature>
<dbReference type="CDD" id="cd01949">
    <property type="entry name" value="GGDEF"/>
    <property type="match status" value="1"/>
</dbReference>
<accession>A0A9X2MRL6</accession>
<feature type="domain" description="GGDEF" evidence="2">
    <location>
        <begin position="359"/>
        <end position="493"/>
    </location>
</feature>
<organism evidence="3 4">
    <name type="scientific">Paenibacillus soyae</name>
    <dbReference type="NCBI Taxonomy" id="2969249"/>
    <lineage>
        <taxon>Bacteria</taxon>
        <taxon>Bacillati</taxon>
        <taxon>Bacillota</taxon>
        <taxon>Bacilli</taxon>
        <taxon>Bacillales</taxon>
        <taxon>Paenibacillaceae</taxon>
        <taxon>Paenibacillus</taxon>
    </lineage>
</organism>
<dbReference type="PANTHER" id="PTHR46663:SF2">
    <property type="entry name" value="GGDEF DOMAIN-CONTAINING PROTEIN"/>
    <property type="match status" value="1"/>
</dbReference>
<dbReference type="PROSITE" id="PS51257">
    <property type="entry name" value="PROKAR_LIPOPROTEIN"/>
    <property type="match status" value="1"/>
</dbReference>
<dbReference type="AlphaFoldDB" id="A0A9X2MRL6"/>
<feature type="transmembrane region" description="Helical" evidence="1">
    <location>
        <begin position="102"/>
        <end position="122"/>
    </location>
</feature>
<evidence type="ECO:0000256" key="1">
    <source>
        <dbReference type="SAM" id="Phobius"/>
    </source>
</evidence>
<dbReference type="InterPro" id="IPR043128">
    <property type="entry name" value="Rev_trsase/Diguanyl_cyclase"/>
</dbReference>
<dbReference type="SUPFAM" id="SSF55073">
    <property type="entry name" value="Nucleotide cyclase"/>
    <property type="match status" value="1"/>
</dbReference>
<keyword evidence="1" id="KW-0472">Membrane</keyword>
<dbReference type="PROSITE" id="PS50887">
    <property type="entry name" value="GGDEF"/>
    <property type="match status" value="1"/>
</dbReference>
<evidence type="ECO:0000313" key="3">
    <source>
        <dbReference type="EMBL" id="MCR2805586.1"/>
    </source>
</evidence>
<keyword evidence="1" id="KW-1133">Transmembrane helix</keyword>
<keyword evidence="1" id="KW-0812">Transmembrane</keyword>
<gene>
    <name evidence="3" type="ORF">NQZ67_17000</name>
</gene>
<dbReference type="FunFam" id="3.30.70.270:FF:000001">
    <property type="entry name" value="Diguanylate cyclase domain protein"/>
    <property type="match status" value="1"/>
</dbReference>
<dbReference type="InterPro" id="IPR052163">
    <property type="entry name" value="DGC-Regulatory_Protein"/>
</dbReference>
<evidence type="ECO:0000259" key="2">
    <source>
        <dbReference type="PROSITE" id="PS50887"/>
    </source>
</evidence>
<dbReference type="NCBIfam" id="TIGR00254">
    <property type="entry name" value="GGDEF"/>
    <property type="match status" value="1"/>
</dbReference>
<reference evidence="3" key="1">
    <citation type="submission" date="2022-08" db="EMBL/GenBank/DDBJ databases">
        <title>The genomic sequence of strain Paenibacillus sp. SCIV0701.</title>
        <authorList>
            <person name="Zhao H."/>
        </authorList>
    </citation>
    <scope>NUCLEOTIDE SEQUENCE</scope>
    <source>
        <strain evidence="3">SCIV0701</strain>
    </source>
</reference>
<feature type="transmembrane region" description="Helical" evidence="1">
    <location>
        <begin position="160"/>
        <end position="183"/>
    </location>
</feature>
<feature type="transmembrane region" description="Helical" evidence="1">
    <location>
        <begin position="264"/>
        <end position="282"/>
    </location>
</feature>
<dbReference type="InterPro" id="IPR029787">
    <property type="entry name" value="Nucleotide_cyclase"/>
</dbReference>
<keyword evidence="4" id="KW-1185">Reference proteome</keyword>
<feature type="transmembrane region" description="Helical" evidence="1">
    <location>
        <begin position="288"/>
        <end position="309"/>
    </location>
</feature>
<dbReference type="PANTHER" id="PTHR46663">
    <property type="entry name" value="DIGUANYLATE CYCLASE DGCT-RELATED"/>
    <property type="match status" value="1"/>
</dbReference>
<comment type="caution">
    <text evidence="3">The sequence shown here is derived from an EMBL/GenBank/DDBJ whole genome shotgun (WGS) entry which is preliminary data.</text>
</comment>
<feature type="transmembrane region" description="Helical" evidence="1">
    <location>
        <begin position="12"/>
        <end position="29"/>
    </location>
</feature>
<dbReference type="Proteomes" id="UP001141950">
    <property type="component" value="Unassembled WGS sequence"/>
</dbReference>
<dbReference type="InterPro" id="IPR000160">
    <property type="entry name" value="GGDEF_dom"/>
</dbReference>
<feature type="transmembrane region" description="Helical" evidence="1">
    <location>
        <begin position="129"/>
        <end position="148"/>
    </location>
</feature>
<protein>
    <submittedName>
        <fullName evidence="3">GGDEF domain-containing protein</fullName>
    </submittedName>
</protein>
<sequence length="504" mass="56651">MQQRQSIPSQLYLFVGCFLLIQCFASVLLPRGSILPNLLVIGAPMIVIAMLVPVIRRHTGKQRRFWVYIGCGLLFNAIAHLINAFDNWTVELKVMDIRAADLFYILGYLFLVISLYSVGFCLSKRIRYLADAVTIMTTLFLISWTYVIQPIYAQAEMSSLHVIIVNLMYPLMDILMLFAIIMWKYQGDIEVSRAAQFWLIMGALSCIAGDTYFLVVSEINGCAGTPLIEPLWSFAAFALLLAGRSTLVTRREDKPVDIDPDNRVRHVLPYIGLMILTVIPLLRPSDLVYKLGLVLVVGALVIRQILLMAEREKLLIQLNGTLEQTEYMARHDGLTQLLNRRAFLEELRGTISRAQEQSRAAALFYFDLDGFKPVNDQYGHQTGDLLLCDIAGRLTPLIEAEGTCARLGGDEFGVILYPAVSEQHIREVAEFLRQELAAPYWLDGKEIRVTSSIGIAFLEQGEEATAAELIRSADNAMYISKRNGGNQATIVKMRKIDDIAMNNE</sequence>
<proteinExistence type="predicted"/>
<feature type="transmembrane region" description="Helical" evidence="1">
    <location>
        <begin position="227"/>
        <end position="243"/>
    </location>
</feature>
<feature type="transmembrane region" description="Helical" evidence="1">
    <location>
        <begin position="35"/>
        <end position="53"/>
    </location>
</feature>
<dbReference type="Pfam" id="PF00990">
    <property type="entry name" value="GGDEF"/>
    <property type="match status" value="1"/>
</dbReference>
<evidence type="ECO:0000313" key="4">
    <source>
        <dbReference type="Proteomes" id="UP001141950"/>
    </source>
</evidence>
<dbReference type="EMBL" id="JANIPJ010000012">
    <property type="protein sequence ID" value="MCR2805586.1"/>
    <property type="molecule type" value="Genomic_DNA"/>
</dbReference>
<dbReference type="RefSeq" id="WP_257448209.1">
    <property type="nucleotide sequence ID" value="NZ_JANIPJ010000012.1"/>
</dbReference>